<sequence>MQLPGCAVPLDDIFLPDELARRVPARPDHLREKLAVYDLAALMADHPDALLPRFVDIALELTGGVSAGLSLFERDPKPGVFRWHHVRGSLAAFEGVTTPRGHSPCGVTLDRGAPILAVHAERYYDWIAAASIEVPEVLLVPLRADPATLLGTLWIVADKVGHFDSGHARAMTELASFITVGLRIRDVEMKLQRAVAEQQTLLHEMSHRLKNVIAIADGMVWMTAMGAETPEAMATALSGRFQALSRATALVRRNPGTHPLPAMPELSEVLRMVLEPHDAAWPGGPSRISLSGPAILCDERAVSGIALVFNELATNAVKYGALSVPHGRVDITWSAMPDAVELSWVESGGPRIDGPPASESFGTTLMTQTVQSQFDGTFRREWRESGLAVSLTLARAMLSDEADEAA</sequence>
<dbReference type="Pfam" id="PF07536">
    <property type="entry name" value="HWE_HK"/>
    <property type="match status" value="1"/>
</dbReference>
<dbReference type="Proteomes" id="UP000698752">
    <property type="component" value="Unassembled WGS sequence"/>
</dbReference>
<evidence type="ECO:0000256" key="3">
    <source>
        <dbReference type="ARBA" id="ARBA00022553"/>
    </source>
</evidence>
<evidence type="ECO:0000313" key="10">
    <source>
        <dbReference type="Proteomes" id="UP000698752"/>
    </source>
</evidence>
<organism evidence="9 10">
    <name type="scientific">Neoroseomonas terrae</name>
    <dbReference type="NCBI Taxonomy" id="424799"/>
    <lineage>
        <taxon>Bacteria</taxon>
        <taxon>Pseudomonadati</taxon>
        <taxon>Pseudomonadota</taxon>
        <taxon>Alphaproteobacteria</taxon>
        <taxon>Acetobacterales</taxon>
        <taxon>Acetobacteraceae</taxon>
        <taxon>Neoroseomonas</taxon>
    </lineage>
</organism>
<evidence type="ECO:0000256" key="2">
    <source>
        <dbReference type="ARBA" id="ARBA00012438"/>
    </source>
</evidence>
<keyword evidence="10" id="KW-1185">Reference proteome</keyword>
<evidence type="ECO:0000313" key="9">
    <source>
        <dbReference type="EMBL" id="MBR0653205.1"/>
    </source>
</evidence>
<protein>
    <recommendedName>
        <fullName evidence="2">histidine kinase</fullName>
        <ecNumber evidence="2">2.7.13.3</ecNumber>
    </recommendedName>
</protein>
<dbReference type="EC" id="2.7.13.3" evidence="2"/>
<keyword evidence="7" id="KW-0067">ATP-binding</keyword>
<dbReference type="SUPFAM" id="SSF55781">
    <property type="entry name" value="GAF domain-like"/>
    <property type="match status" value="1"/>
</dbReference>
<keyword evidence="3" id="KW-0597">Phosphoprotein</keyword>
<gene>
    <name evidence="9" type="ORF">GXW78_26355</name>
</gene>
<evidence type="ECO:0000256" key="1">
    <source>
        <dbReference type="ARBA" id="ARBA00000085"/>
    </source>
</evidence>
<evidence type="ECO:0000256" key="6">
    <source>
        <dbReference type="ARBA" id="ARBA00022777"/>
    </source>
</evidence>
<dbReference type="InterPro" id="IPR011102">
    <property type="entry name" value="Sig_transdc_His_kinase_HWE"/>
</dbReference>
<accession>A0ABS5EQ88</accession>
<dbReference type="PANTHER" id="PTHR41523">
    <property type="entry name" value="TWO-COMPONENT SYSTEM SENSOR PROTEIN"/>
    <property type="match status" value="1"/>
</dbReference>
<evidence type="ECO:0000256" key="5">
    <source>
        <dbReference type="ARBA" id="ARBA00022741"/>
    </source>
</evidence>
<keyword evidence="4" id="KW-0808">Transferase</keyword>
<dbReference type="SMART" id="SM00911">
    <property type="entry name" value="HWE_HK"/>
    <property type="match status" value="1"/>
</dbReference>
<feature type="domain" description="Signal transduction histidine kinase HWE region" evidence="8">
    <location>
        <begin position="204"/>
        <end position="294"/>
    </location>
</feature>
<evidence type="ECO:0000256" key="7">
    <source>
        <dbReference type="ARBA" id="ARBA00022840"/>
    </source>
</evidence>
<dbReference type="InterPro" id="IPR029016">
    <property type="entry name" value="GAF-like_dom_sf"/>
</dbReference>
<comment type="caution">
    <text evidence="9">The sequence shown here is derived from an EMBL/GenBank/DDBJ whole genome shotgun (WGS) entry which is preliminary data.</text>
</comment>
<keyword evidence="6" id="KW-0418">Kinase</keyword>
<keyword evidence="5" id="KW-0547">Nucleotide-binding</keyword>
<dbReference type="InterPro" id="IPR003018">
    <property type="entry name" value="GAF"/>
</dbReference>
<comment type="catalytic activity">
    <reaction evidence="1">
        <text>ATP + protein L-histidine = ADP + protein N-phospho-L-histidine.</text>
        <dbReference type="EC" id="2.7.13.3"/>
    </reaction>
</comment>
<dbReference type="PANTHER" id="PTHR41523:SF8">
    <property type="entry name" value="ETHYLENE RESPONSE SENSOR PROTEIN"/>
    <property type="match status" value="1"/>
</dbReference>
<dbReference type="RefSeq" id="WP_211871914.1">
    <property type="nucleotide sequence ID" value="NZ_JAAEDI010000043.1"/>
</dbReference>
<dbReference type="EMBL" id="JAAEDI010000043">
    <property type="protein sequence ID" value="MBR0653205.1"/>
    <property type="molecule type" value="Genomic_DNA"/>
</dbReference>
<dbReference type="Gene3D" id="3.30.450.40">
    <property type="match status" value="1"/>
</dbReference>
<evidence type="ECO:0000259" key="8">
    <source>
        <dbReference type="SMART" id="SM00911"/>
    </source>
</evidence>
<dbReference type="InterPro" id="IPR036890">
    <property type="entry name" value="HATPase_C_sf"/>
</dbReference>
<evidence type="ECO:0000256" key="4">
    <source>
        <dbReference type="ARBA" id="ARBA00022679"/>
    </source>
</evidence>
<dbReference type="Gene3D" id="3.30.565.10">
    <property type="entry name" value="Histidine kinase-like ATPase, C-terminal domain"/>
    <property type="match status" value="1"/>
</dbReference>
<reference evidence="10" key="1">
    <citation type="journal article" date="2021" name="Syst. Appl. Microbiol.">
        <title>Roseomonas hellenica sp. nov., isolated from roots of wild-growing Alkanna tinctoria.</title>
        <authorList>
            <person name="Rat A."/>
            <person name="Naranjo H.D."/>
            <person name="Lebbe L."/>
            <person name="Cnockaert M."/>
            <person name="Krigas N."/>
            <person name="Grigoriadou K."/>
            <person name="Maloupa E."/>
            <person name="Willems A."/>
        </authorList>
    </citation>
    <scope>NUCLEOTIDE SEQUENCE [LARGE SCALE GENOMIC DNA]</scope>
    <source>
        <strain evidence="10">LMG 31159</strain>
    </source>
</reference>
<proteinExistence type="predicted"/>
<dbReference type="Pfam" id="PF13185">
    <property type="entry name" value="GAF_2"/>
    <property type="match status" value="1"/>
</dbReference>
<name>A0ABS5EQ88_9PROT</name>